<proteinExistence type="predicted"/>
<gene>
    <name evidence="2" type="ORF">QO001_001561</name>
</gene>
<feature type="signal peptide" evidence="1">
    <location>
        <begin position="1"/>
        <end position="23"/>
    </location>
</feature>
<dbReference type="Gene3D" id="3.30.565.40">
    <property type="entry name" value="Fervidobacterium nodosum Rt17-B1 like"/>
    <property type="match status" value="1"/>
</dbReference>
<dbReference type="Proteomes" id="UP001223420">
    <property type="component" value="Unassembled WGS sequence"/>
</dbReference>
<evidence type="ECO:0008006" key="4">
    <source>
        <dbReference type="Google" id="ProtNLM"/>
    </source>
</evidence>
<reference evidence="2" key="1">
    <citation type="submission" date="2023-07" db="EMBL/GenBank/DDBJ databases">
        <title>Genomic Encyclopedia of Type Strains, Phase IV (KMG-IV): sequencing the most valuable type-strain genomes for metagenomic binning, comparative biology and taxonomic classification.</title>
        <authorList>
            <person name="Goeker M."/>
        </authorList>
    </citation>
    <scope>NUCLEOTIDE SEQUENCE</scope>
    <source>
        <strain evidence="2">DSM 19569</strain>
    </source>
</reference>
<organism evidence="2 3">
    <name type="scientific">Methylobacterium brachiatum</name>
    <dbReference type="NCBI Taxonomy" id="269660"/>
    <lineage>
        <taxon>Bacteria</taxon>
        <taxon>Pseudomonadati</taxon>
        <taxon>Pseudomonadota</taxon>
        <taxon>Alphaproteobacteria</taxon>
        <taxon>Hyphomicrobiales</taxon>
        <taxon>Methylobacteriaceae</taxon>
        <taxon>Methylobacterium</taxon>
    </lineage>
</organism>
<evidence type="ECO:0000313" key="2">
    <source>
        <dbReference type="EMBL" id="MDQ0542643.1"/>
    </source>
</evidence>
<keyword evidence="1" id="KW-0732">Signal</keyword>
<protein>
    <recommendedName>
        <fullName evidence="4">Secreted protein</fullName>
    </recommendedName>
</protein>
<accession>A0AAJ1TU81</accession>
<dbReference type="EMBL" id="JAUSWL010000002">
    <property type="protein sequence ID" value="MDQ0542643.1"/>
    <property type="molecule type" value="Genomic_DNA"/>
</dbReference>
<name>A0AAJ1TU81_9HYPH</name>
<comment type="caution">
    <text evidence="2">The sequence shown here is derived from an EMBL/GenBank/DDBJ whole genome shotgun (WGS) entry which is preliminary data.</text>
</comment>
<dbReference type="RefSeq" id="WP_230365894.1">
    <property type="nucleotide sequence ID" value="NZ_JAJALK010000003.1"/>
</dbReference>
<feature type="chain" id="PRO_5042608852" description="Secreted protein" evidence="1">
    <location>
        <begin position="24"/>
        <end position="258"/>
    </location>
</feature>
<evidence type="ECO:0000313" key="3">
    <source>
        <dbReference type="Proteomes" id="UP001223420"/>
    </source>
</evidence>
<dbReference type="AlphaFoldDB" id="A0AAJ1TU81"/>
<sequence length="258" mass="27396">MKVRLRLAALGALLVAASVPAAAADRIVQLKPGNAGPDIDALPQIVDPVDEAERKINAAVKRIDAHVRKAAQTCKQEGGKYASWDRSVQTPMRGPRFLSYVINDSSSCGGPHPNNSTTAIVYDLTTGAPVDWTTLLPPALTGKVVLEAQADGTRMVALSSKRLHNLYLQAYRPKTGKSAEDADDKECREAVTETFSGEPPAMTVWPDAETGGLAVAFDLVHAVQACADTVVIPTATLRREGVQALLTDAIDAAHAKRP</sequence>
<evidence type="ECO:0000256" key="1">
    <source>
        <dbReference type="SAM" id="SignalP"/>
    </source>
</evidence>